<feature type="transmembrane region" description="Helical" evidence="9">
    <location>
        <begin position="160"/>
        <end position="182"/>
    </location>
</feature>
<dbReference type="PROSITE" id="PS51257">
    <property type="entry name" value="PROKAR_LIPOPROTEIN"/>
    <property type="match status" value="1"/>
</dbReference>
<evidence type="ECO:0000256" key="3">
    <source>
        <dbReference type="ARBA" id="ARBA00022475"/>
    </source>
</evidence>
<dbReference type="NCBIfam" id="TIGR00546">
    <property type="entry name" value="lnt"/>
    <property type="match status" value="1"/>
</dbReference>
<feature type="transmembrane region" description="Helical" evidence="9">
    <location>
        <begin position="478"/>
        <end position="498"/>
    </location>
</feature>
<evidence type="ECO:0000256" key="7">
    <source>
        <dbReference type="ARBA" id="ARBA00023136"/>
    </source>
</evidence>
<comment type="subcellular location">
    <subcellularLocation>
        <location evidence="1 9">Cell membrane</location>
        <topology evidence="1 9">Multi-pass membrane protein</topology>
    </subcellularLocation>
</comment>
<comment type="caution">
    <text evidence="11">The sequence shown here is derived from an EMBL/GenBank/DDBJ whole genome shotgun (WGS) entry which is preliminary data.</text>
</comment>
<keyword evidence="8 9" id="KW-0012">Acyltransferase</keyword>
<evidence type="ECO:0000256" key="1">
    <source>
        <dbReference type="ARBA" id="ARBA00004651"/>
    </source>
</evidence>
<dbReference type="Pfam" id="PF20154">
    <property type="entry name" value="LNT_N"/>
    <property type="match status" value="1"/>
</dbReference>
<dbReference type="GO" id="GO:0016746">
    <property type="term" value="F:acyltransferase activity"/>
    <property type="evidence" value="ECO:0007669"/>
    <property type="project" value="UniProtKB-KW"/>
</dbReference>
<dbReference type="EC" id="2.3.1.269" evidence="9"/>
<dbReference type="HAMAP" id="MF_01148">
    <property type="entry name" value="Lnt"/>
    <property type="match status" value="1"/>
</dbReference>
<evidence type="ECO:0000259" key="10">
    <source>
        <dbReference type="PROSITE" id="PS50263"/>
    </source>
</evidence>
<evidence type="ECO:0000256" key="5">
    <source>
        <dbReference type="ARBA" id="ARBA00022692"/>
    </source>
</evidence>
<keyword evidence="12" id="KW-1185">Reference proteome</keyword>
<protein>
    <recommendedName>
        <fullName evidence="9">Apolipoprotein N-acyltransferase</fullName>
        <shortName evidence="9">ALP N-acyltransferase</shortName>
        <ecNumber evidence="9">2.3.1.269</ecNumber>
    </recommendedName>
</protein>
<keyword evidence="5 9" id="KW-0812">Transmembrane</keyword>
<proteinExistence type="inferred from homology"/>
<dbReference type="PROSITE" id="PS50263">
    <property type="entry name" value="CN_HYDROLASE"/>
    <property type="match status" value="1"/>
</dbReference>
<evidence type="ECO:0000256" key="9">
    <source>
        <dbReference type="HAMAP-Rule" id="MF_01148"/>
    </source>
</evidence>
<dbReference type="EMBL" id="JBHRSE010000011">
    <property type="protein sequence ID" value="MFC3022603.1"/>
    <property type="molecule type" value="Genomic_DNA"/>
</dbReference>
<dbReference type="Proteomes" id="UP001595384">
    <property type="component" value="Unassembled WGS sequence"/>
</dbReference>
<organism evidence="11 12">
    <name type="scientific">Vibrio zhugei</name>
    <dbReference type="NCBI Taxonomy" id="2479546"/>
    <lineage>
        <taxon>Bacteria</taxon>
        <taxon>Pseudomonadati</taxon>
        <taxon>Pseudomonadota</taxon>
        <taxon>Gammaproteobacteria</taxon>
        <taxon>Vibrionales</taxon>
        <taxon>Vibrionaceae</taxon>
        <taxon>Vibrio</taxon>
    </lineage>
</organism>
<dbReference type="PANTHER" id="PTHR38686">
    <property type="entry name" value="APOLIPOPROTEIN N-ACYLTRANSFERASE"/>
    <property type="match status" value="1"/>
</dbReference>
<dbReference type="RefSeq" id="WP_123016526.1">
    <property type="nucleotide sequence ID" value="NZ_AP024911.1"/>
</dbReference>
<dbReference type="InterPro" id="IPR003010">
    <property type="entry name" value="C-N_Hydrolase"/>
</dbReference>
<keyword evidence="6 9" id="KW-1133">Transmembrane helix</keyword>
<feature type="transmembrane region" description="Helical" evidence="9">
    <location>
        <begin position="122"/>
        <end position="148"/>
    </location>
</feature>
<feature type="transmembrane region" description="Helical" evidence="9">
    <location>
        <begin position="189"/>
        <end position="206"/>
    </location>
</feature>
<comment type="catalytic activity">
    <reaction evidence="9">
        <text>N-terminal S-1,2-diacyl-sn-glyceryl-L-cysteinyl-[lipoprotein] + a glycerophospholipid = N-acyl-S-1,2-diacyl-sn-glyceryl-L-cysteinyl-[lipoprotein] + a 2-acyl-sn-glycero-3-phospholipid + H(+)</text>
        <dbReference type="Rhea" id="RHEA:48228"/>
        <dbReference type="Rhea" id="RHEA-COMP:14681"/>
        <dbReference type="Rhea" id="RHEA-COMP:14684"/>
        <dbReference type="ChEBI" id="CHEBI:15378"/>
        <dbReference type="ChEBI" id="CHEBI:136912"/>
        <dbReference type="ChEBI" id="CHEBI:140656"/>
        <dbReference type="ChEBI" id="CHEBI:140657"/>
        <dbReference type="ChEBI" id="CHEBI:140660"/>
        <dbReference type="EC" id="2.3.1.269"/>
    </reaction>
</comment>
<evidence type="ECO:0000256" key="2">
    <source>
        <dbReference type="ARBA" id="ARBA00010065"/>
    </source>
</evidence>
<evidence type="ECO:0000256" key="4">
    <source>
        <dbReference type="ARBA" id="ARBA00022679"/>
    </source>
</evidence>
<evidence type="ECO:0000256" key="8">
    <source>
        <dbReference type="ARBA" id="ARBA00023315"/>
    </source>
</evidence>
<feature type="domain" description="CN hydrolase" evidence="10">
    <location>
        <begin position="225"/>
        <end position="471"/>
    </location>
</feature>
<reference evidence="12" key="1">
    <citation type="journal article" date="2019" name="Int. J. Syst. Evol. Microbiol.">
        <title>The Global Catalogue of Microorganisms (GCM) 10K type strain sequencing project: providing services to taxonomists for standard genome sequencing and annotation.</title>
        <authorList>
            <consortium name="The Broad Institute Genomics Platform"/>
            <consortium name="The Broad Institute Genome Sequencing Center for Infectious Disease"/>
            <person name="Wu L."/>
            <person name="Ma J."/>
        </authorList>
    </citation>
    <scope>NUCLEOTIDE SEQUENCE [LARGE SCALE GENOMIC DNA]</scope>
    <source>
        <strain evidence="12">KCTC 62784</strain>
    </source>
</reference>
<dbReference type="CDD" id="cd07571">
    <property type="entry name" value="ALP_N-acyl_transferase"/>
    <property type="match status" value="1"/>
</dbReference>
<comment type="similarity">
    <text evidence="2 9">Belongs to the CN hydrolase family. Apolipoprotein N-acyltransferase subfamily.</text>
</comment>
<dbReference type="SUPFAM" id="SSF56317">
    <property type="entry name" value="Carbon-nitrogen hydrolase"/>
    <property type="match status" value="1"/>
</dbReference>
<dbReference type="InterPro" id="IPR045378">
    <property type="entry name" value="LNT_N"/>
</dbReference>
<evidence type="ECO:0000313" key="12">
    <source>
        <dbReference type="Proteomes" id="UP001595384"/>
    </source>
</evidence>
<name>A0ABV7C4N6_9VIBR</name>
<keyword evidence="4 9" id="KW-0808">Transferase</keyword>
<dbReference type="Pfam" id="PF00795">
    <property type="entry name" value="CN_hydrolase"/>
    <property type="match status" value="1"/>
</dbReference>
<comment type="pathway">
    <text evidence="9">Protein modification; lipoprotein biosynthesis (N-acyl transfer).</text>
</comment>
<sequence>MIKQSLYRLKWPFVAALIGACTTLAFAPFHMWLFALISPCLLLILLDNKTAKQAGWLGFFWGLGQFGTGISWVHVSIDTFGGVPKIASFALTALLAAYLAIYPALFAWGLNRFFARRHHTRLFLAAPALWLICDWLRGWVFTGFPWLWLGYSQTDSPLAYFAPVGGVELLTLLLLVCAAALSSAWLRKAWSYTLIPVVIFAAGFGLKSAHWVTPDHDRSAKIALVQGNIDQAVKWQPDHRWPTIDKYVDLSRQNWDADVIIWPEAAIPAIERDVKPFLRNLDHVTNIKGSSIITGVINYDDQKRFYNSILTLGKTPSDGYRYDIDARYHKHHLLPFGEFVPFESILRPLAPLFNLPMSSFTAGAYVQPNIIANGFSFAPALCYEIIFGNQVRANVDDTTDFLLTLSNDAWFGHSIGPLQHMQIAQMRALELGKPLIRSTNNGVTAITNYLGQITHELPQFETGVLTATIHPTEGETPYYIWGSWPLYLWVLISVIWAWQRRKKRPTPRSSDEA</sequence>
<comment type="function">
    <text evidence="9">Catalyzes the phospholipid dependent N-acylation of the N-terminal cysteine of apolipoprotein, the last step in lipoprotein maturation.</text>
</comment>
<keyword evidence="7 9" id="KW-0472">Membrane</keyword>
<evidence type="ECO:0000313" key="11">
    <source>
        <dbReference type="EMBL" id="MFC3022603.1"/>
    </source>
</evidence>
<evidence type="ECO:0000256" key="6">
    <source>
        <dbReference type="ARBA" id="ARBA00022989"/>
    </source>
</evidence>
<feature type="transmembrane region" description="Helical" evidence="9">
    <location>
        <begin position="89"/>
        <end position="110"/>
    </location>
</feature>
<dbReference type="Gene3D" id="3.60.110.10">
    <property type="entry name" value="Carbon-nitrogen hydrolase"/>
    <property type="match status" value="1"/>
</dbReference>
<feature type="transmembrane region" description="Helical" evidence="9">
    <location>
        <begin position="58"/>
        <end position="77"/>
    </location>
</feature>
<dbReference type="InterPro" id="IPR004563">
    <property type="entry name" value="Apolipo_AcylTrfase"/>
</dbReference>
<accession>A0ABV7C4N6</accession>
<gene>
    <name evidence="9 11" type="primary">lnt</name>
    <name evidence="11" type="ORF">ACFODT_01985</name>
</gene>
<dbReference type="PANTHER" id="PTHR38686:SF1">
    <property type="entry name" value="APOLIPOPROTEIN N-ACYLTRANSFERASE"/>
    <property type="match status" value="1"/>
</dbReference>
<feature type="transmembrane region" description="Helical" evidence="9">
    <location>
        <begin position="13"/>
        <end position="46"/>
    </location>
</feature>
<dbReference type="InterPro" id="IPR036526">
    <property type="entry name" value="C-N_Hydrolase_sf"/>
</dbReference>
<keyword evidence="3 9" id="KW-1003">Cell membrane</keyword>